<dbReference type="Pfam" id="PF02559">
    <property type="entry name" value="CarD_TRCF_RID"/>
    <property type="match status" value="1"/>
</dbReference>
<comment type="caution">
    <text evidence="5">The sequence shown here is derived from an EMBL/GenBank/DDBJ whole genome shotgun (WGS) entry which is preliminary data.</text>
</comment>
<dbReference type="PANTHER" id="PTHR24029">
    <property type="entry name" value="UVRABC SYSTEM PROTEIN B"/>
    <property type="match status" value="1"/>
</dbReference>
<keyword evidence="1" id="KW-0547">Nucleotide-binding</keyword>
<evidence type="ECO:0000259" key="3">
    <source>
        <dbReference type="Pfam" id="PF02559"/>
    </source>
</evidence>
<dbReference type="GO" id="GO:0009380">
    <property type="term" value="C:excinuclease repair complex"/>
    <property type="evidence" value="ECO:0007669"/>
    <property type="project" value="InterPro"/>
</dbReference>
<feature type="domain" description="UvrB interaction" evidence="4">
    <location>
        <begin position="6"/>
        <end position="95"/>
    </location>
</feature>
<reference evidence="5 6" key="1">
    <citation type="submission" date="2020-08" db="EMBL/GenBank/DDBJ databases">
        <title>Genomic Encyclopedia of Type Strains, Phase IV (KMG-IV): sequencing the most valuable type-strain genomes for metagenomic binning, comparative biology and taxonomic classification.</title>
        <authorList>
            <person name="Goeker M."/>
        </authorList>
    </citation>
    <scope>NUCLEOTIDE SEQUENCE [LARGE SCALE GENOMIC DNA]</scope>
    <source>
        <strain evidence="5 6">DSM 21793</strain>
    </source>
</reference>
<protein>
    <submittedName>
        <fullName evidence="5">Transcription-repair coupling factor (Superfamily II helicase)</fullName>
    </submittedName>
</protein>
<dbReference type="InterPro" id="IPR004807">
    <property type="entry name" value="UvrB"/>
</dbReference>
<dbReference type="Pfam" id="PF17757">
    <property type="entry name" value="UvrB_inter"/>
    <property type="match status" value="1"/>
</dbReference>
<dbReference type="InterPro" id="IPR003711">
    <property type="entry name" value="CarD-like/TRCF_RID"/>
</dbReference>
<keyword evidence="2" id="KW-0067">ATP-binding</keyword>
<dbReference type="GO" id="GO:0005524">
    <property type="term" value="F:ATP binding"/>
    <property type="evidence" value="ECO:0007669"/>
    <property type="project" value="UniProtKB-KW"/>
</dbReference>
<dbReference type="InterPro" id="IPR027417">
    <property type="entry name" value="P-loop_NTPase"/>
</dbReference>
<evidence type="ECO:0000313" key="6">
    <source>
        <dbReference type="Proteomes" id="UP000530564"/>
    </source>
</evidence>
<proteinExistence type="predicted"/>
<evidence type="ECO:0000256" key="1">
    <source>
        <dbReference type="ARBA" id="ARBA00022741"/>
    </source>
</evidence>
<keyword evidence="6" id="KW-1185">Reference proteome</keyword>
<organism evidence="5 6">
    <name type="scientific">Phenylobacterium haematophilum</name>
    <dbReference type="NCBI Taxonomy" id="98513"/>
    <lineage>
        <taxon>Bacteria</taxon>
        <taxon>Pseudomonadati</taxon>
        <taxon>Pseudomonadota</taxon>
        <taxon>Alphaproteobacteria</taxon>
        <taxon>Caulobacterales</taxon>
        <taxon>Caulobacteraceae</taxon>
        <taxon>Phenylobacterium</taxon>
    </lineage>
</organism>
<dbReference type="GO" id="GO:0016887">
    <property type="term" value="F:ATP hydrolysis activity"/>
    <property type="evidence" value="ECO:0007669"/>
    <property type="project" value="InterPro"/>
</dbReference>
<keyword evidence="5" id="KW-0378">Hydrolase</keyword>
<dbReference type="Gene3D" id="3.30.2060.10">
    <property type="entry name" value="Penicillin-binding protein 1b domain"/>
    <property type="match status" value="1"/>
</dbReference>
<sequence>MSEAFLELACGERLDRGGLETFAHRTGYVFDDRIDEPGEIAIRGGVVDIFPAAAGGPVRLGLDDDDRIIEIKRFDPLTQRTGELVEAVRVGPASELILKSHDQSRRPGTEHRSVEIYGRMGGVLERLAGAALLFDPLAELRAAEFAAQVAEAYEGRLGLAGEIEPPLAPKSLYLSFRAFKTAITKRPRLTLDASGVALVPRFPTARNPGRDLAAFLRDALDDGIRVILTGLPHELRSVSRLVKRQLDLSPQPITDWQAALVSAPGRLISLEADIDSGFHDRGAKLLVVAAADVLGGRIAPRGAGVGNSVPLLAEPDLRVGDVVIHEDHGLGVLSALERVEAGGVERDALRISYHGGADYRGGACRAGELGADRLVGGPAAMVGFSVHRSGDQTSGTASPG</sequence>
<dbReference type="InterPro" id="IPR041471">
    <property type="entry name" value="UvrB_inter"/>
</dbReference>
<evidence type="ECO:0000256" key="2">
    <source>
        <dbReference type="ARBA" id="ARBA00022840"/>
    </source>
</evidence>
<dbReference type="GO" id="GO:0006289">
    <property type="term" value="P:nucleotide-excision repair"/>
    <property type="evidence" value="ECO:0007669"/>
    <property type="project" value="InterPro"/>
</dbReference>
<gene>
    <name evidence="5" type="ORF">GGQ61_004146</name>
</gene>
<feature type="domain" description="CarD-like/TRCF RNAP-interacting" evidence="3">
    <location>
        <begin position="317"/>
        <end position="356"/>
    </location>
</feature>
<dbReference type="Proteomes" id="UP000530564">
    <property type="component" value="Unassembled WGS sequence"/>
</dbReference>
<evidence type="ECO:0000313" key="5">
    <source>
        <dbReference type="EMBL" id="MBB3893402.1"/>
    </source>
</evidence>
<dbReference type="SUPFAM" id="SSF52540">
    <property type="entry name" value="P-loop containing nucleoside triphosphate hydrolases"/>
    <property type="match status" value="1"/>
</dbReference>
<accession>A0A840A7T5</accession>
<dbReference type="InterPro" id="IPR036101">
    <property type="entry name" value="CarD-like/TRCF_RID_sf"/>
</dbReference>
<dbReference type="PANTHER" id="PTHR24029:SF1">
    <property type="entry name" value="TRANSCRIPTION-REPAIR-COUPLING FACTOR"/>
    <property type="match status" value="1"/>
</dbReference>
<name>A0A840A7T5_9CAUL</name>
<dbReference type="EMBL" id="JACIDK010000010">
    <property type="protein sequence ID" value="MBB3893402.1"/>
    <property type="molecule type" value="Genomic_DNA"/>
</dbReference>
<dbReference type="RefSeq" id="WP_183776911.1">
    <property type="nucleotide sequence ID" value="NZ_JACIDK010000010.1"/>
</dbReference>
<dbReference type="Gene3D" id="2.40.10.170">
    <property type="match status" value="1"/>
</dbReference>
<evidence type="ECO:0000259" key="4">
    <source>
        <dbReference type="Pfam" id="PF17757"/>
    </source>
</evidence>
<dbReference type="GO" id="GO:0004386">
    <property type="term" value="F:helicase activity"/>
    <property type="evidence" value="ECO:0007669"/>
    <property type="project" value="UniProtKB-KW"/>
</dbReference>
<dbReference type="AlphaFoldDB" id="A0A840A7T5"/>
<dbReference type="SUPFAM" id="SSF141259">
    <property type="entry name" value="CarD-like"/>
    <property type="match status" value="1"/>
</dbReference>
<dbReference type="GO" id="GO:0003677">
    <property type="term" value="F:DNA binding"/>
    <property type="evidence" value="ECO:0007669"/>
    <property type="project" value="InterPro"/>
</dbReference>
<keyword evidence="5" id="KW-0347">Helicase</keyword>